<dbReference type="InterPro" id="IPR019510">
    <property type="entry name" value="AKAP7-like_phosphoesterase"/>
</dbReference>
<reference evidence="4 5" key="1">
    <citation type="submission" date="2018-12" db="EMBL/GenBank/DDBJ databases">
        <authorList>
            <person name="Yu L."/>
        </authorList>
    </citation>
    <scope>NUCLEOTIDE SEQUENCE [LARGE SCALE GENOMIC DNA]</scope>
    <source>
        <strain evidence="4 5">HAW-EB5</strain>
    </source>
</reference>
<dbReference type="AlphaFoldDB" id="A0A3S0KIE1"/>
<accession>A0A3S0KIE1</accession>
<protein>
    <recommendedName>
        <fullName evidence="2">RNA 2',3'-cyclic phosphodiesterase</fullName>
        <shortName evidence="2">RNA 2',3'-CPDase</shortName>
        <ecNumber evidence="2">3.1.4.58</ecNumber>
    </recommendedName>
</protein>
<dbReference type="Gene3D" id="3.90.1140.10">
    <property type="entry name" value="Cyclic phosphodiesterase"/>
    <property type="match status" value="1"/>
</dbReference>
<dbReference type="GO" id="GO:0016874">
    <property type="term" value="F:ligase activity"/>
    <property type="evidence" value="ECO:0007669"/>
    <property type="project" value="UniProtKB-KW"/>
</dbReference>
<dbReference type="EC" id="3.1.4.58" evidence="2"/>
<feature type="short sequence motif" description="HXTX 1" evidence="2">
    <location>
        <begin position="62"/>
        <end position="65"/>
    </location>
</feature>
<keyword evidence="1 2" id="KW-0378">Hydrolase</keyword>
<proteinExistence type="inferred from homology"/>
<dbReference type="PANTHER" id="PTHR35561:SF1">
    <property type="entry name" value="RNA 2',3'-CYCLIC PHOSPHODIESTERASE"/>
    <property type="match status" value="1"/>
</dbReference>
<dbReference type="RefSeq" id="WP_126506112.1">
    <property type="nucleotide sequence ID" value="NZ_RXNV01000005.1"/>
</dbReference>
<dbReference type="GO" id="GO:0008664">
    <property type="term" value="F:RNA 2',3'-cyclic 3'-phosphodiesterase activity"/>
    <property type="evidence" value="ECO:0007669"/>
    <property type="project" value="UniProtKB-EC"/>
</dbReference>
<feature type="active site" description="Proton donor" evidence="2">
    <location>
        <position position="62"/>
    </location>
</feature>
<dbReference type="EMBL" id="RXNV01000005">
    <property type="protein sequence ID" value="RTR31557.1"/>
    <property type="molecule type" value="Genomic_DNA"/>
</dbReference>
<evidence type="ECO:0000256" key="1">
    <source>
        <dbReference type="ARBA" id="ARBA00022801"/>
    </source>
</evidence>
<name>A0A3S0KIE1_9GAMM</name>
<dbReference type="GO" id="GO:0004113">
    <property type="term" value="F:2',3'-cyclic-nucleotide 3'-phosphodiesterase activity"/>
    <property type="evidence" value="ECO:0007669"/>
    <property type="project" value="InterPro"/>
</dbReference>
<evidence type="ECO:0000259" key="3">
    <source>
        <dbReference type="Pfam" id="PF10469"/>
    </source>
</evidence>
<organism evidence="4 5">
    <name type="scientific">Shewanella atlantica</name>
    <dbReference type="NCBI Taxonomy" id="271099"/>
    <lineage>
        <taxon>Bacteria</taxon>
        <taxon>Pseudomonadati</taxon>
        <taxon>Pseudomonadota</taxon>
        <taxon>Gammaproteobacteria</taxon>
        <taxon>Alteromonadales</taxon>
        <taxon>Shewanellaceae</taxon>
        <taxon>Shewanella</taxon>
    </lineage>
</organism>
<dbReference type="OrthoDB" id="7061261at2"/>
<dbReference type="HAMAP" id="MF_01940">
    <property type="entry name" value="RNA_CPDase"/>
    <property type="match status" value="1"/>
</dbReference>
<sequence length="224" mass="25405">MKRLFLGVSPNKVQLEQLFKIQDALFKAEDRASFLENQSIDKNSDSHNYTSVGRRVNKQNFHMTLAFLGAVSDEVRAQLESTLDSFYAINASQWPSFDVTLDTLTLWRKPQVLCLSGKPDDPNLQIAVDRCRYAAREAGLFSGKADKPNKSSELSFTPHITLFRKAKKIPESHLPQTGLLRAQLIERSLIPMTLSPEQMHLYESVSSAEGVEYRILRSWTLSET</sequence>
<keyword evidence="4" id="KW-0436">Ligase</keyword>
<gene>
    <name evidence="4" type="ORF">EKG39_12600</name>
</gene>
<comment type="catalytic activity">
    <reaction evidence="2">
        <text>a 3'-end 2',3'-cyclophospho-ribonucleotide-RNA + H2O = a 3'-end 2'-phospho-ribonucleotide-RNA + H(+)</text>
        <dbReference type="Rhea" id="RHEA:11828"/>
        <dbReference type="Rhea" id="RHEA-COMP:10464"/>
        <dbReference type="Rhea" id="RHEA-COMP:17353"/>
        <dbReference type="ChEBI" id="CHEBI:15377"/>
        <dbReference type="ChEBI" id="CHEBI:15378"/>
        <dbReference type="ChEBI" id="CHEBI:83064"/>
        <dbReference type="ChEBI" id="CHEBI:173113"/>
        <dbReference type="EC" id="3.1.4.58"/>
    </reaction>
</comment>
<comment type="similarity">
    <text evidence="2">Belongs to the 2H phosphoesterase superfamily. ThpR family.</text>
</comment>
<feature type="active site" description="Proton acceptor" evidence="2">
    <location>
        <position position="159"/>
    </location>
</feature>
<dbReference type="Pfam" id="PF10469">
    <property type="entry name" value="AKAP7_NLS"/>
    <property type="match status" value="1"/>
</dbReference>
<dbReference type="SUPFAM" id="SSF55144">
    <property type="entry name" value="LigT-like"/>
    <property type="match status" value="1"/>
</dbReference>
<feature type="short sequence motif" description="HXTX 2" evidence="2">
    <location>
        <begin position="159"/>
        <end position="162"/>
    </location>
</feature>
<evidence type="ECO:0000313" key="5">
    <source>
        <dbReference type="Proteomes" id="UP000282060"/>
    </source>
</evidence>
<comment type="function">
    <text evidence="2">Hydrolyzes RNA 2',3'-cyclic phosphodiester to an RNA 2'-phosphomonoester.</text>
</comment>
<comment type="caution">
    <text evidence="4">The sequence shown here is derived from an EMBL/GenBank/DDBJ whole genome shotgun (WGS) entry which is preliminary data.</text>
</comment>
<feature type="domain" description="A-kinase anchor protein 7-like phosphoesterase" evidence="3">
    <location>
        <begin position="56"/>
        <end position="170"/>
    </location>
</feature>
<evidence type="ECO:0000256" key="2">
    <source>
        <dbReference type="HAMAP-Rule" id="MF_01940"/>
    </source>
</evidence>
<dbReference type="Proteomes" id="UP000282060">
    <property type="component" value="Unassembled WGS sequence"/>
</dbReference>
<dbReference type="InterPro" id="IPR004175">
    <property type="entry name" value="RNA_CPDase"/>
</dbReference>
<dbReference type="InterPro" id="IPR009097">
    <property type="entry name" value="Cyclic_Pdiesterase"/>
</dbReference>
<evidence type="ECO:0000313" key="4">
    <source>
        <dbReference type="EMBL" id="RTR31557.1"/>
    </source>
</evidence>
<dbReference type="PANTHER" id="PTHR35561">
    <property type="entry name" value="RNA 2',3'-CYCLIC PHOSPHODIESTERASE"/>
    <property type="match status" value="1"/>
</dbReference>
<keyword evidence="5" id="KW-1185">Reference proteome</keyword>